<dbReference type="EMBL" id="CADCVR010000030">
    <property type="protein sequence ID" value="CAA9484842.1"/>
    <property type="molecule type" value="Genomic_DNA"/>
</dbReference>
<keyword evidence="8" id="KW-1133">Transmembrane helix</keyword>
<feature type="domain" description="HAMP" evidence="12">
    <location>
        <begin position="178"/>
        <end position="230"/>
    </location>
</feature>
<keyword evidence="6" id="KW-0812">Transmembrane</keyword>
<dbReference type="SMART" id="SM00388">
    <property type="entry name" value="HisKA"/>
    <property type="match status" value="1"/>
</dbReference>
<keyword evidence="7 13" id="KW-0418">Kinase</keyword>
<dbReference type="EC" id="2.7.13.3" evidence="3"/>
<dbReference type="Pfam" id="PF00672">
    <property type="entry name" value="HAMP"/>
    <property type="match status" value="1"/>
</dbReference>
<dbReference type="Gene3D" id="1.10.287.130">
    <property type="match status" value="1"/>
</dbReference>
<feature type="domain" description="Histidine kinase" evidence="11">
    <location>
        <begin position="238"/>
        <end position="447"/>
    </location>
</feature>
<dbReference type="CDD" id="cd06225">
    <property type="entry name" value="HAMP"/>
    <property type="match status" value="1"/>
</dbReference>
<evidence type="ECO:0000256" key="1">
    <source>
        <dbReference type="ARBA" id="ARBA00000085"/>
    </source>
</evidence>
<protein>
    <recommendedName>
        <fullName evidence="3">histidine kinase</fullName>
        <ecNumber evidence="3">2.7.13.3</ecNumber>
    </recommendedName>
</protein>
<dbReference type="Gene3D" id="3.30.565.10">
    <property type="entry name" value="Histidine kinase-like ATPase, C-terminal domain"/>
    <property type="match status" value="1"/>
</dbReference>
<keyword evidence="10" id="KW-0175">Coiled coil</keyword>
<comment type="subcellular location">
    <subcellularLocation>
        <location evidence="2">Cell membrane</location>
    </subcellularLocation>
</comment>
<dbReference type="PRINTS" id="PR00344">
    <property type="entry name" value="BCTRLSENSOR"/>
</dbReference>
<evidence type="ECO:0000256" key="3">
    <source>
        <dbReference type="ARBA" id="ARBA00012438"/>
    </source>
</evidence>
<keyword evidence="8" id="KW-0472">Membrane</keyword>
<dbReference type="GO" id="GO:0034220">
    <property type="term" value="P:monoatomic ion transmembrane transport"/>
    <property type="evidence" value="ECO:0007669"/>
    <property type="project" value="UniProtKB-KW"/>
</dbReference>
<dbReference type="InterPro" id="IPR005467">
    <property type="entry name" value="His_kinase_dom"/>
</dbReference>
<dbReference type="AlphaFoldDB" id="A0A6J4S492"/>
<dbReference type="Pfam" id="PF02518">
    <property type="entry name" value="HATPase_c"/>
    <property type="match status" value="1"/>
</dbReference>
<keyword evidence="13" id="KW-0813">Transport</keyword>
<keyword evidence="13" id="KW-0407">Ion channel</keyword>
<dbReference type="SMART" id="SM00304">
    <property type="entry name" value="HAMP"/>
    <property type="match status" value="1"/>
</dbReference>
<keyword evidence="13" id="KW-0406">Ion transport</keyword>
<dbReference type="PROSITE" id="PS50885">
    <property type="entry name" value="HAMP"/>
    <property type="match status" value="1"/>
</dbReference>
<dbReference type="InterPro" id="IPR004358">
    <property type="entry name" value="Sig_transdc_His_kin-like_C"/>
</dbReference>
<dbReference type="SUPFAM" id="SSF47384">
    <property type="entry name" value="Homodimeric domain of signal transducing histidine kinase"/>
    <property type="match status" value="1"/>
</dbReference>
<dbReference type="InterPro" id="IPR050736">
    <property type="entry name" value="Sensor_HK_Regulatory"/>
</dbReference>
<dbReference type="SUPFAM" id="SSF158472">
    <property type="entry name" value="HAMP domain-like"/>
    <property type="match status" value="1"/>
</dbReference>
<dbReference type="InterPro" id="IPR036097">
    <property type="entry name" value="HisK_dim/P_sf"/>
</dbReference>
<sequence>MSIAVLPGLEKRLVDAKLADLAGISRQYRPLLRRAVGTSLPQAALKDLVRRTADTVGVRVTVLLVVSNRDEGITVEPGTDSASERDISLDFPVAVDAARTGRTERGTEAGPNGRIGEVAEPFAFRNPETGRRRVGHVVVFSTPLRDVEASVAVVERRVLVAGGVASGLALLAGFLVAQGLTRRVRGVEAGARRVAAGDFSARFPVDRPDELGELARTLDDMRRQLAELDSARKRFIATASHELRTPIFSLGGFLELLADEDLDSETRQEFLGQVREQVARLSRLAVDLLDLSKLEAGALELRPERTDITLLARRVAQEFIPALVGHDSRLELRVPGSPVEAICDPERVAQVMRILIDNAITHTPDGTDMVVSASRRDGFVRFGVGDFGPGIRRTMLPHIFEPFITSDDALGSGLGLAIAHELAERMEGELVVESQPGRTTFTLELPA</sequence>
<dbReference type="PANTHER" id="PTHR43711">
    <property type="entry name" value="TWO-COMPONENT HISTIDINE KINASE"/>
    <property type="match status" value="1"/>
</dbReference>
<evidence type="ECO:0000256" key="4">
    <source>
        <dbReference type="ARBA" id="ARBA00022553"/>
    </source>
</evidence>
<dbReference type="SMART" id="SM00387">
    <property type="entry name" value="HATPase_c"/>
    <property type="match status" value="1"/>
</dbReference>
<keyword evidence="5 13" id="KW-0808">Transferase</keyword>
<evidence type="ECO:0000256" key="5">
    <source>
        <dbReference type="ARBA" id="ARBA00022679"/>
    </source>
</evidence>
<dbReference type="CDD" id="cd00075">
    <property type="entry name" value="HATPase"/>
    <property type="match status" value="1"/>
</dbReference>
<dbReference type="CDD" id="cd00082">
    <property type="entry name" value="HisKA"/>
    <property type="match status" value="1"/>
</dbReference>
<gene>
    <name evidence="13" type="ORF">AVDCRST_MAG53-917</name>
</gene>
<evidence type="ECO:0000256" key="7">
    <source>
        <dbReference type="ARBA" id="ARBA00022777"/>
    </source>
</evidence>
<feature type="coiled-coil region" evidence="10">
    <location>
        <begin position="211"/>
        <end position="238"/>
    </location>
</feature>
<name>A0A6J4S492_9ACTN</name>
<dbReference type="SUPFAM" id="SSF55874">
    <property type="entry name" value="ATPase domain of HSP90 chaperone/DNA topoisomerase II/histidine kinase"/>
    <property type="match status" value="1"/>
</dbReference>
<proteinExistence type="predicted"/>
<keyword evidence="9" id="KW-0902">Two-component regulatory system</keyword>
<dbReference type="InterPro" id="IPR003660">
    <property type="entry name" value="HAMP_dom"/>
</dbReference>
<dbReference type="Gene3D" id="6.10.340.10">
    <property type="match status" value="1"/>
</dbReference>
<evidence type="ECO:0000256" key="9">
    <source>
        <dbReference type="ARBA" id="ARBA00023012"/>
    </source>
</evidence>
<comment type="catalytic activity">
    <reaction evidence="1">
        <text>ATP + protein L-histidine = ADP + protein N-phospho-L-histidine.</text>
        <dbReference type="EC" id="2.7.13.3"/>
    </reaction>
</comment>
<dbReference type="InterPro" id="IPR003594">
    <property type="entry name" value="HATPase_dom"/>
</dbReference>
<evidence type="ECO:0000259" key="12">
    <source>
        <dbReference type="PROSITE" id="PS50885"/>
    </source>
</evidence>
<keyword evidence="4" id="KW-0597">Phosphoprotein</keyword>
<dbReference type="GO" id="GO:0000155">
    <property type="term" value="F:phosphorelay sensor kinase activity"/>
    <property type="evidence" value="ECO:0007669"/>
    <property type="project" value="InterPro"/>
</dbReference>
<dbReference type="PROSITE" id="PS50109">
    <property type="entry name" value="HIS_KIN"/>
    <property type="match status" value="1"/>
</dbReference>
<evidence type="ECO:0000313" key="13">
    <source>
        <dbReference type="EMBL" id="CAA9484842.1"/>
    </source>
</evidence>
<evidence type="ECO:0000256" key="2">
    <source>
        <dbReference type="ARBA" id="ARBA00004236"/>
    </source>
</evidence>
<dbReference type="InterPro" id="IPR003661">
    <property type="entry name" value="HisK_dim/P_dom"/>
</dbReference>
<accession>A0A6J4S492</accession>
<dbReference type="FunFam" id="1.10.287.130:FF:000001">
    <property type="entry name" value="Two-component sensor histidine kinase"/>
    <property type="match status" value="1"/>
</dbReference>
<dbReference type="InterPro" id="IPR036890">
    <property type="entry name" value="HATPase_C_sf"/>
</dbReference>
<evidence type="ECO:0000256" key="6">
    <source>
        <dbReference type="ARBA" id="ARBA00022692"/>
    </source>
</evidence>
<dbReference type="PANTHER" id="PTHR43711:SF1">
    <property type="entry name" value="HISTIDINE KINASE 1"/>
    <property type="match status" value="1"/>
</dbReference>
<reference evidence="13" key="1">
    <citation type="submission" date="2020-02" db="EMBL/GenBank/DDBJ databases">
        <authorList>
            <person name="Meier V. D."/>
        </authorList>
    </citation>
    <scope>NUCLEOTIDE SEQUENCE</scope>
    <source>
        <strain evidence="13">AVDCRST_MAG53</strain>
    </source>
</reference>
<evidence type="ECO:0000256" key="10">
    <source>
        <dbReference type="SAM" id="Coils"/>
    </source>
</evidence>
<dbReference type="Pfam" id="PF00512">
    <property type="entry name" value="HisKA"/>
    <property type="match status" value="1"/>
</dbReference>
<evidence type="ECO:0000256" key="8">
    <source>
        <dbReference type="ARBA" id="ARBA00022989"/>
    </source>
</evidence>
<organism evidence="13">
    <name type="scientific">uncultured Solirubrobacteraceae bacterium</name>
    <dbReference type="NCBI Taxonomy" id="1162706"/>
    <lineage>
        <taxon>Bacteria</taxon>
        <taxon>Bacillati</taxon>
        <taxon>Actinomycetota</taxon>
        <taxon>Thermoleophilia</taxon>
        <taxon>Solirubrobacterales</taxon>
        <taxon>Solirubrobacteraceae</taxon>
        <taxon>environmental samples</taxon>
    </lineage>
</organism>
<evidence type="ECO:0000259" key="11">
    <source>
        <dbReference type="PROSITE" id="PS50109"/>
    </source>
</evidence>
<dbReference type="GO" id="GO:0005886">
    <property type="term" value="C:plasma membrane"/>
    <property type="evidence" value="ECO:0007669"/>
    <property type="project" value="UniProtKB-SubCell"/>
</dbReference>